<dbReference type="InterPro" id="IPR034812">
    <property type="entry name" value="Ppo-like_N"/>
</dbReference>
<dbReference type="GO" id="GO:0006631">
    <property type="term" value="P:fatty acid metabolic process"/>
    <property type="evidence" value="ECO:0007669"/>
    <property type="project" value="UniProtKB-ARBA"/>
</dbReference>
<dbReference type="InterPro" id="IPR019791">
    <property type="entry name" value="Haem_peroxidase_animal"/>
</dbReference>
<comment type="subunit">
    <text evidence="1">Homotetramer.</text>
</comment>
<evidence type="ECO:0000256" key="5">
    <source>
        <dbReference type="ARBA" id="ARBA00023002"/>
    </source>
</evidence>
<dbReference type="PRINTS" id="PR00457">
    <property type="entry name" value="ANPEROXIDASE"/>
</dbReference>
<dbReference type="PROSITE" id="PS50292">
    <property type="entry name" value="PEROXIDASE_3"/>
    <property type="match status" value="1"/>
</dbReference>
<dbReference type="SUPFAM" id="SSF48264">
    <property type="entry name" value="Cytochrome P450"/>
    <property type="match status" value="1"/>
</dbReference>
<dbReference type="PANTHER" id="PTHR11903:SF37">
    <property type="entry name" value="PSI-PRODUCING OXYGENASE A"/>
    <property type="match status" value="1"/>
</dbReference>
<dbReference type="SUPFAM" id="SSF48113">
    <property type="entry name" value="Heme-dependent peroxidases"/>
    <property type="match status" value="1"/>
</dbReference>
<dbReference type="GO" id="GO:0016705">
    <property type="term" value="F:oxidoreductase activity, acting on paired donors, with incorporation or reduction of molecular oxygen"/>
    <property type="evidence" value="ECO:0007669"/>
    <property type="project" value="InterPro"/>
</dbReference>
<dbReference type="CDD" id="cd20612">
    <property type="entry name" value="CYP_LDS-like_C"/>
    <property type="match status" value="1"/>
</dbReference>
<dbReference type="InterPro" id="IPR010255">
    <property type="entry name" value="Haem_peroxidase_sf"/>
</dbReference>
<evidence type="ECO:0000256" key="7">
    <source>
        <dbReference type="PIRSR" id="PIRSR619791-2"/>
    </source>
</evidence>
<gene>
    <name evidence="8" type="ORF">CALCODRAFT_492662</name>
</gene>
<dbReference type="OrthoDB" id="823504at2759"/>
<evidence type="ECO:0000313" key="8">
    <source>
        <dbReference type="EMBL" id="KZT60317.1"/>
    </source>
</evidence>
<keyword evidence="6 7" id="KW-0408">Iron</keyword>
<dbReference type="STRING" id="1353952.A0A165IAC6"/>
<keyword evidence="8" id="KW-0575">Peroxidase</keyword>
<organism evidence="8 9">
    <name type="scientific">Calocera cornea HHB12733</name>
    <dbReference type="NCBI Taxonomy" id="1353952"/>
    <lineage>
        <taxon>Eukaryota</taxon>
        <taxon>Fungi</taxon>
        <taxon>Dikarya</taxon>
        <taxon>Basidiomycota</taxon>
        <taxon>Agaricomycotina</taxon>
        <taxon>Dacrymycetes</taxon>
        <taxon>Dacrymycetales</taxon>
        <taxon>Dacrymycetaceae</taxon>
        <taxon>Calocera</taxon>
    </lineage>
</organism>
<keyword evidence="5" id="KW-0560">Oxidoreductase</keyword>
<dbReference type="GO" id="GO:0005506">
    <property type="term" value="F:iron ion binding"/>
    <property type="evidence" value="ECO:0007669"/>
    <property type="project" value="InterPro"/>
</dbReference>
<evidence type="ECO:0000256" key="6">
    <source>
        <dbReference type="ARBA" id="ARBA00023004"/>
    </source>
</evidence>
<dbReference type="EMBL" id="KV423932">
    <property type="protein sequence ID" value="KZT60317.1"/>
    <property type="molecule type" value="Genomic_DNA"/>
</dbReference>
<dbReference type="GO" id="GO:0006979">
    <property type="term" value="P:response to oxidative stress"/>
    <property type="evidence" value="ECO:0007669"/>
    <property type="project" value="InterPro"/>
</dbReference>
<dbReference type="Gene3D" id="1.10.640.10">
    <property type="entry name" value="Haem peroxidase domain superfamily, animal type"/>
    <property type="match status" value="1"/>
</dbReference>
<accession>A0A165IAC6</accession>
<dbReference type="GO" id="GO:0020037">
    <property type="term" value="F:heme binding"/>
    <property type="evidence" value="ECO:0007669"/>
    <property type="project" value="InterPro"/>
</dbReference>
<evidence type="ECO:0000256" key="2">
    <source>
        <dbReference type="ARBA" id="ARBA00022617"/>
    </source>
</evidence>
<dbReference type="InterPro" id="IPR050783">
    <property type="entry name" value="Oxylipin_biosynth_metab"/>
</dbReference>
<evidence type="ECO:0000313" key="9">
    <source>
        <dbReference type="Proteomes" id="UP000076842"/>
    </source>
</evidence>
<dbReference type="Pfam" id="PF03098">
    <property type="entry name" value="An_peroxidase"/>
    <property type="match status" value="2"/>
</dbReference>
<dbReference type="InterPro" id="IPR036396">
    <property type="entry name" value="Cyt_P450_sf"/>
</dbReference>
<dbReference type="Pfam" id="PF00067">
    <property type="entry name" value="p450"/>
    <property type="match status" value="1"/>
</dbReference>
<dbReference type="GO" id="GO:0004497">
    <property type="term" value="F:monooxygenase activity"/>
    <property type="evidence" value="ECO:0007669"/>
    <property type="project" value="InterPro"/>
</dbReference>
<dbReference type="CDD" id="cd09817">
    <property type="entry name" value="linoleate_diol_synthase_like"/>
    <property type="match status" value="1"/>
</dbReference>
<dbReference type="InterPro" id="IPR037120">
    <property type="entry name" value="Haem_peroxidase_sf_animal"/>
</dbReference>
<keyword evidence="9" id="KW-1185">Reference proteome</keyword>
<dbReference type="Gene3D" id="1.10.630.10">
    <property type="entry name" value="Cytochrome P450"/>
    <property type="match status" value="1"/>
</dbReference>
<evidence type="ECO:0000256" key="4">
    <source>
        <dbReference type="ARBA" id="ARBA00022964"/>
    </source>
</evidence>
<dbReference type="PANTHER" id="PTHR11903">
    <property type="entry name" value="PROSTAGLANDIN G/H SYNTHASE"/>
    <property type="match status" value="1"/>
</dbReference>
<dbReference type="InterPro" id="IPR001128">
    <property type="entry name" value="Cyt_P450"/>
</dbReference>
<dbReference type="AlphaFoldDB" id="A0A165IAC6"/>
<proteinExistence type="predicted"/>
<protein>
    <submittedName>
        <fullName evidence="8">Heme peroxidase</fullName>
    </submittedName>
</protein>
<dbReference type="GO" id="GO:0004601">
    <property type="term" value="F:peroxidase activity"/>
    <property type="evidence" value="ECO:0007669"/>
    <property type="project" value="UniProtKB-KW"/>
</dbReference>
<keyword evidence="2 7" id="KW-0349">Heme</keyword>
<evidence type="ECO:0000256" key="1">
    <source>
        <dbReference type="ARBA" id="ARBA00011881"/>
    </source>
</evidence>
<dbReference type="InParanoid" id="A0A165IAC6"/>
<keyword evidence="4" id="KW-0223">Dioxygenase</keyword>
<name>A0A165IAC6_9BASI</name>
<reference evidence="8 9" key="1">
    <citation type="journal article" date="2016" name="Mol. Biol. Evol.">
        <title>Comparative Genomics of Early-Diverging Mushroom-Forming Fungi Provides Insights into the Origins of Lignocellulose Decay Capabilities.</title>
        <authorList>
            <person name="Nagy L.G."/>
            <person name="Riley R."/>
            <person name="Tritt A."/>
            <person name="Adam C."/>
            <person name="Daum C."/>
            <person name="Floudas D."/>
            <person name="Sun H."/>
            <person name="Yadav J.S."/>
            <person name="Pangilinan J."/>
            <person name="Larsson K.H."/>
            <person name="Matsuura K."/>
            <person name="Barry K."/>
            <person name="Labutti K."/>
            <person name="Kuo R."/>
            <person name="Ohm R.A."/>
            <person name="Bhattacharya S.S."/>
            <person name="Shirouzu T."/>
            <person name="Yoshinaga Y."/>
            <person name="Martin F.M."/>
            <person name="Grigoriev I.V."/>
            <person name="Hibbett D.S."/>
        </authorList>
    </citation>
    <scope>NUCLEOTIDE SEQUENCE [LARGE SCALE GENOMIC DNA]</scope>
    <source>
        <strain evidence="8 9">HHB12733</strain>
    </source>
</reference>
<evidence type="ECO:0000256" key="3">
    <source>
        <dbReference type="ARBA" id="ARBA00022723"/>
    </source>
</evidence>
<keyword evidence="3 7" id="KW-0479">Metal-binding</keyword>
<sequence length="1131" mass="127590">MSQILYRAATSPRETVSQVYYTAVNTVGTGVDSVGGLVEIDWLSRRPLPKAPDGLYSDDAAPGSDNVRPKQSTIVSLLDSVIDRAKKGLPITPDWGTLKALLDELRNGTYTGLNDRDLLMEKILICASKLPQGTQIAAEMNNFLINLLYNDLPHPPSTFVGPTTTFRAADGSGNNLLMPMLGAAHTPYARSVSGQHPTTPSLLPDPGLVFDTLLRREEKQDHPGGVSSMLFTFATVIIHSLFRTCPETGKRHINDTSSYLDLSPLYGADQAAQDTVRNKDGRGKLYEDVYAENRVHLLPPSVSALLIIFCRNHNYTCDKLLQINERGNWYDPSSLKDDAARRQQDDEIFNTARLINCGFLMNIILTDYLSAILGLVREGSQWILDPLDFVRKSDHSLLERGTGNAVSVEFNLLYRWHAPISLEDEKWTEGMFRDIFRDEPDIAWDEITIPKFMQKVATISTRDMDPKEWTLNGQQRDPVTGKFSDDLLAQLLQDATENAAQAFRARGTPAVMRVIEMMGMREARNWGVCTLNEFRKFLGLKEYKSFHEWNPNKEIANAAMRLYGHIDNLELYPGLQAEEPKPVKPGAGLCPGYTISRGILADAVALTRGDRYFTTDFTPQALTAYGYQDCARQTDNGSNGGTLGRLLFRHLPNHYHEGSIYAHFPMMTPKAMKTYLTDLDMDKHYSFDRPKRTPEVRAVNSYEGVKQVLRDHRAFKVTYGPNMKHLTNGYGFFLAFDDPAKHNRDRQMMQDALFSDANAYRQMGQYFYDKTCALIREKSYSLSGHHVSCVDIVRDVINLAPVHWVSRFVSGLPIKTKEDPNAPYSEQTAYNIYMIIFTYIFLNIQPELSWFLRTKADTATMALLSSIELHLNALSSSPMSNPFKMIDSIMHTLWGEDMDVHAFFKRLIAAAGPDRPVKELAYNVLGVSVASAANFAHATVHVVNLYLDDKYKAARDDIVRIAQLPHYGPDEERRLEGYVREAMRLDPQAPGIFRNVAADASIKGDKDMRVHAGDKLWISMKNAQMDPNVFKDPETVDPFRDPKLYIMFGGGDHAMHNCLGDQFTIKVMPYMLRAIFRLRGLKRGPGASGVLHRYKQDLFGTNQYMYIAGPGVQEGLPTPWPWTMVLQWHEH</sequence>
<feature type="binding site" description="axial binding residue" evidence="7">
    <location>
        <position position="417"/>
    </location>
    <ligand>
        <name>heme b</name>
        <dbReference type="ChEBI" id="CHEBI:60344"/>
    </ligand>
    <ligandPart>
        <name>Fe</name>
        <dbReference type="ChEBI" id="CHEBI:18248"/>
    </ligandPart>
</feature>
<dbReference type="GO" id="GO:0051213">
    <property type="term" value="F:dioxygenase activity"/>
    <property type="evidence" value="ECO:0007669"/>
    <property type="project" value="UniProtKB-KW"/>
</dbReference>
<dbReference type="Proteomes" id="UP000076842">
    <property type="component" value="Unassembled WGS sequence"/>
</dbReference>